<feature type="domain" description="Metallo-beta-lactamase" evidence="5">
    <location>
        <begin position="12"/>
        <end position="184"/>
    </location>
</feature>
<dbReference type="InterPro" id="IPR051453">
    <property type="entry name" value="MBL_Glyoxalase_II"/>
</dbReference>
<name>A0A4Q2K8J5_9FIRM</name>
<keyword evidence="2" id="KW-0479">Metal-binding</keyword>
<dbReference type="EMBL" id="SDOZ01000003">
    <property type="protein sequence ID" value="RXZ58313.1"/>
    <property type="molecule type" value="Genomic_DNA"/>
</dbReference>
<evidence type="ECO:0000313" key="6">
    <source>
        <dbReference type="EMBL" id="RXZ58313.1"/>
    </source>
</evidence>
<dbReference type="SMART" id="SM00849">
    <property type="entry name" value="Lactamase_B"/>
    <property type="match status" value="1"/>
</dbReference>
<evidence type="ECO:0000259" key="5">
    <source>
        <dbReference type="SMART" id="SM00849"/>
    </source>
</evidence>
<comment type="cofactor">
    <cofactor evidence="1">
        <name>Zn(2+)</name>
        <dbReference type="ChEBI" id="CHEBI:29105"/>
    </cofactor>
</comment>
<evidence type="ECO:0000256" key="3">
    <source>
        <dbReference type="ARBA" id="ARBA00022801"/>
    </source>
</evidence>
<evidence type="ECO:0000313" key="7">
    <source>
        <dbReference type="Proteomes" id="UP000291269"/>
    </source>
</evidence>
<dbReference type="InterPro" id="IPR036866">
    <property type="entry name" value="RibonucZ/Hydroxyglut_hydro"/>
</dbReference>
<dbReference type="Gene3D" id="3.60.15.10">
    <property type="entry name" value="Ribonuclease Z/Hydroxyacylglutathione hydrolase-like"/>
    <property type="match status" value="1"/>
</dbReference>
<dbReference type="OrthoDB" id="9802248at2"/>
<dbReference type="PANTHER" id="PTHR46233">
    <property type="entry name" value="HYDROXYACYLGLUTATHIONE HYDROLASE GLOC"/>
    <property type="match status" value="1"/>
</dbReference>
<proteinExistence type="predicted"/>
<dbReference type="CDD" id="cd06262">
    <property type="entry name" value="metallo-hydrolase-like_MBL-fold"/>
    <property type="match status" value="1"/>
</dbReference>
<sequence>MKIYTKPAGPMGANTYLLTEDDKTAVAIDCGGEEVWDYALSKGLKIEYVLLTHGHFDHIAGCPALAAKGVKIGAAKSELPLLQSKANLAFEFGAASPEFPVSFTFEDGDALSLCGMEISVIATPGHTAGGVCFLSGENLFTGDTLFFESVGRTDFPTGNAAQLIRSIKEKLFTLSGDRRVFPGHEEETTLAHEKQYNSLIR</sequence>
<keyword evidence="7" id="KW-1185">Reference proteome</keyword>
<dbReference type="RefSeq" id="WP_129226694.1">
    <property type="nucleotide sequence ID" value="NZ_SDOZ01000003.1"/>
</dbReference>
<dbReference type="Pfam" id="PF00753">
    <property type="entry name" value="Lactamase_B"/>
    <property type="match status" value="1"/>
</dbReference>
<evidence type="ECO:0000256" key="2">
    <source>
        <dbReference type="ARBA" id="ARBA00022723"/>
    </source>
</evidence>
<comment type="caution">
    <text evidence="6">The sequence shown here is derived from an EMBL/GenBank/DDBJ whole genome shotgun (WGS) entry which is preliminary data.</text>
</comment>
<dbReference type="GO" id="GO:0016787">
    <property type="term" value="F:hydrolase activity"/>
    <property type="evidence" value="ECO:0007669"/>
    <property type="project" value="UniProtKB-KW"/>
</dbReference>
<reference evidence="6 7" key="1">
    <citation type="journal article" date="2019" name="Gut">
        <title>Antibiotics-induced monodominance of a novel gut bacterial order.</title>
        <authorList>
            <person name="Hildebrand F."/>
            <person name="Moitinho-Silva L."/>
            <person name="Blasche S."/>
            <person name="Jahn M.T."/>
            <person name="Gossmann T.I."/>
            <person name="Heuerta-Cepas J."/>
            <person name="Hercog R."/>
            <person name="Luetge M."/>
            <person name="Bahram M."/>
            <person name="Pryszlak A."/>
            <person name="Alves R.J."/>
            <person name="Waszak S.M."/>
            <person name="Zhu A."/>
            <person name="Ye L."/>
            <person name="Costea P.I."/>
            <person name="Aalvink S."/>
            <person name="Belzer C."/>
            <person name="Forslund S.K."/>
            <person name="Sunagawa S."/>
            <person name="Hentschel U."/>
            <person name="Merten C."/>
            <person name="Patil K.R."/>
            <person name="Benes V."/>
            <person name="Bork P."/>
        </authorList>
    </citation>
    <scope>NUCLEOTIDE SEQUENCE [LARGE SCALE GENOMIC DNA]</scope>
    <source>
        <strain evidence="6 7">HDS1380</strain>
    </source>
</reference>
<organism evidence="6 7">
    <name type="scientific">Candidatus Borkfalkia ceftriaxoniphila</name>
    <dbReference type="NCBI Taxonomy" id="2508949"/>
    <lineage>
        <taxon>Bacteria</taxon>
        <taxon>Bacillati</taxon>
        <taxon>Bacillota</taxon>
        <taxon>Clostridia</taxon>
        <taxon>Christensenellales</taxon>
        <taxon>Christensenellaceae</taxon>
        <taxon>Candidatus Borkfalkia</taxon>
    </lineage>
</organism>
<dbReference type="GO" id="GO:0046872">
    <property type="term" value="F:metal ion binding"/>
    <property type="evidence" value="ECO:0007669"/>
    <property type="project" value="UniProtKB-KW"/>
</dbReference>
<dbReference type="AlphaFoldDB" id="A0A4Q2K8J5"/>
<dbReference type="Proteomes" id="UP000291269">
    <property type="component" value="Unassembled WGS sequence"/>
</dbReference>
<protein>
    <submittedName>
        <fullName evidence="6">MBL fold metallo-hydrolase</fullName>
    </submittedName>
</protein>
<dbReference type="PANTHER" id="PTHR46233:SF3">
    <property type="entry name" value="HYDROXYACYLGLUTATHIONE HYDROLASE GLOC"/>
    <property type="match status" value="1"/>
</dbReference>
<dbReference type="SUPFAM" id="SSF56281">
    <property type="entry name" value="Metallo-hydrolase/oxidoreductase"/>
    <property type="match status" value="1"/>
</dbReference>
<accession>A0A4Q2K8J5</accession>
<evidence type="ECO:0000256" key="1">
    <source>
        <dbReference type="ARBA" id="ARBA00001947"/>
    </source>
</evidence>
<keyword evidence="4" id="KW-0862">Zinc</keyword>
<keyword evidence="3 6" id="KW-0378">Hydrolase</keyword>
<evidence type="ECO:0000256" key="4">
    <source>
        <dbReference type="ARBA" id="ARBA00022833"/>
    </source>
</evidence>
<dbReference type="InterPro" id="IPR001279">
    <property type="entry name" value="Metallo-B-lactamas"/>
</dbReference>
<gene>
    <name evidence="6" type="ORF">ESZ91_09675</name>
</gene>